<name>A0A840YYI6_9SPHN</name>
<feature type="transmembrane region" description="Helical" evidence="1">
    <location>
        <begin position="34"/>
        <end position="64"/>
    </location>
</feature>
<evidence type="ECO:0000256" key="1">
    <source>
        <dbReference type="SAM" id="Phobius"/>
    </source>
</evidence>
<dbReference type="Proteomes" id="UP000554342">
    <property type="component" value="Unassembled WGS sequence"/>
</dbReference>
<keyword evidence="1" id="KW-0472">Membrane</keyword>
<dbReference type="RefSeq" id="WP_184002484.1">
    <property type="nucleotide sequence ID" value="NZ_BAABIF010000013.1"/>
</dbReference>
<gene>
    <name evidence="2" type="ORF">FHR23_001507</name>
</gene>
<accession>A0A840YYI6</accession>
<protein>
    <submittedName>
        <fullName evidence="2">Uncharacterized protein</fullName>
    </submittedName>
</protein>
<keyword evidence="3" id="KW-1185">Reference proteome</keyword>
<proteinExistence type="predicted"/>
<evidence type="ECO:0000313" key="3">
    <source>
        <dbReference type="Proteomes" id="UP000554342"/>
    </source>
</evidence>
<evidence type="ECO:0000313" key="2">
    <source>
        <dbReference type="EMBL" id="MBB5718584.1"/>
    </source>
</evidence>
<dbReference type="AlphaFoldDB" id="A0A840YYI6"/>
<organism evidence="2 3">
    <name type="scientific">Stakelama sediminis</name>
    <dbReference type="NCBI Taxonomy" id="463200"/>
    <lineage>
        <taxon>Bacteria</taxon>
        <taxon>Pseudomonadati</taxon>
        <taxon>Pseudomonadota</taxon>
        <taxon>Alphaproteobacteria</taxon>
        <taxon>Sphingomonadales</taxon>
        <taxon>Sphingomonadaceae</taxon>
        <taxon>Stakelama</taxon>
    </lineage>
</organism>
<feature type="transmembrane region" description="Helical" evidence="1">
    <location>
        <begin position="6"/>
        <end position="22"/>
    </location>
</feature>
<dbReference type="EMBL" id="JACIJI010000002">
    <property type="protein sequence ID" value="MBB5718584.1"/>
    <property type="molecule type" value="Genomic_DNA"/>
</dbReference>
<comment type="caution">
    <text evidence="2">The sequence shown here is derived from an EMBL/GenBank/DDBJ whole genome shotgun (WGS) entry which is preliminary data.</text>
</comment>
<sequence>MLIQIALFLYGLTAMFVLMSVERNRKEERDHAPALLLAGWSVMSASAVLAILLLGTAAVMALGYPVTLTA</sequence>
<keyword evidence="1" id="KW-0812">Transmembrane</keyword>
<reference evidence="2 3" key="1">
    <citation type="submission" date="2020-08" db="EMBL/GenBank/DDBJ databases">
        <title>Genomic Encyclopedia of Type Strains, Phase IV (KMG-IV): sequencing the most valuable type-strain genomes for metagenomic binning, comparative biology and taxonomic classification.</title>
        <authorList>
            <person name="Goeker M."/>
        </authorList>
    </citation>
    <scope>NUCLEOTIDE SEQUENCE [LARGE SCALE GENOMIC DNA]</scope>
    <source>
        <strain evidence="2 3">DSM 27203</strain>
    </source>
</reference>
<keyword evidence="1" id="KW-1133">Transmembrane helix</keyword>